<feature type="compositionally biased region" description="Polar residues" evidence="2">
    <location>
        <begin position="449"/>
        <end position="458"/>
    </location>
</feature>
<proteinExistence type="predicted"/>
<evidence type="ECO:0008006" key="5">
    <source>
        <dbReference type="Google" id="ProtNLM"/>
    </source>
</evidence>
<keyword evidence="1" id="KW-0175">Coiled coil</keyword>
<comment type="caution">
    <text evidence="3">The sequence shown here is derived from an EMBL/GenBank/DDBJ whole genome shotgun (WGS) entry which is preliminary data.</text>
</comment>
<accession>A0AAE0TYW7</accession>
<feature type="compositionally biased region" description="Basic and acidic residues" evidence="2">
    <location>
        <begin position="1"/>
        <end position="10"/>
    </location>
</feature>
<dbReference type="AlphaFoldDB" id="A0AAE0TYW7"/>
<reference evidence="3" key="2">
    <citation type="submission" date="2023-06" db="EMBL/GenBank/DDBJ databases">
        <authorList>
            <consortium name="Lawrence Berkeley National Laboratory"/>
            <person name="Haridas S."/>
            <person name="Hensen N."/>
            <person name="Bonometti L."/>
            <person name="Westerberg I."/>
            <person name="Brannstrom I.O."/>
            <person name="Guillou S."/>
            <person name="Cros-Aarteil S."/>
            <person name="Calhoun S."/>
            <person name="Kuo A."/>
            <person name="Mondo S."/>
            <person name="Pangilinan J."/>
            <person name="Riley R."/>
            <person name="Labutti K."/>
            <person name="Andreopoulos B."/>
            <person name="Lipzen A."/>
            <person name="Chen C."/>
            <person name="Yanf M."/>
            <person name="Daum C."/>
            <person name="Ng V."/>
            <person name="Clum A."/>
            <person name="Steindorff A."/>
            <person name="Ohm R."/>
            <person name="Martin F."/>
            <person name="Silar P."/>
            <person name="Natvig D."/>
            <person name="Lalanne C."/>
            <person name="Gautier V."/>
            <person name="Ament-Velasquez S.L."/>
            <person name="Kruys A."/>
            <person name="Hutchinson M.I."/>
            <person name="Powell A.J."/>
            <person name="Barry K."/>
            <person name="Miller A.N."/>
            <person name="Grigoriev I.V."/>
            <person name="Debuchy R."/>
            <person name="Gladieux P."/>
            <person name="Thoren M.H."/>
            <person name="Johannesson H."/>
        </authorList>
    </citation>
    <scope>NUCLEOTIDE SEQUENCE</scope>
    <source>
        <strain evidence="3">CBS 958.72</strain>
    </source>
</reference>
<name>A0AAE0TYW7_9PEZI</name>
<evidence type="ECO:0000256" key="1">
    <source>
        <dbReference type="SAM" id="Coils"/>
    </source>
</evidence>
<dbReference type="Proteomes" id="UP001287356">
    <property type="component" value="Unassembled WGS sequence"/>
</dbReference>
<sequence>MSENKKKTSGEDNASTSKSSSKGSSKIFERVNKMWGLLNQIKEDAGAVDDFAKVIENSKKLAESLKAKESEVQGLQKERDAVIVKKDIMWEEFAAQQLEYSNRLKAADEMKRDVDRLRVELEDARQEAKRLGAENKTLTSDLAKDKSTLQKCRENLKTTQAQRKDLEIRHSMADNELTTLKDLLGEDQLEEFDMDALTERLAAFAARCHETVLGCFQGLNVPPASLPSTAGYIESLPLSSSMSTSAKLMRCALAEYVLSKALVEHIFTDIYFPGDVGRQEAVSTVLEELEALNPCRGVVVRCQLLSVFKAGEEQHSMAVEFAKEDIFKVLSPFLPVGPIRDDFEQKIEMILREAIVVWESPQRSKNRITAELSVDSEYLERDDCYPEYGEVNVPPNAVSPGHSDGKDTALVPLRPQFSTNQDILLPAVVLWRNQGATVNAMVELESARQRSPGQTSGLGRQHTKRRQSINHAARPASATGLPSLPATLPVGNKQIVARTNIAASQLPAARAKSGPASQ</sequence>
<keyword evidence="4" id="KW-1185">Reference proteome</keyword>
<dbReference type="EMBL" id="JAULSN010000001">
    <property type="protein sequence ID" value="KAK3384651.1"/>
    <property type="molecule type" value="Genomic_DNA"/>
</dbReference>
<evidence type="ECO:0000256" key="2">
    <source>
        <dbReference type="SAM" id="MobiDB-lite"/>
    </source>
</evidence>
<organism evidence="3 4">
    <name type="scientific">Lasiosphaeria ovina</name>
    <dbReference type="NCBI Taxonomy" id="92902"/>
    <lineage>
        <taxon>Eukaryota</taxon>
        <taxon>Fungi</taxon>
        <taxon>Dikarya</taxon>
        <taxon>Ascomycota</taxon>
        <taxon>Pezizomycotina</taxon>
        <taxon>Sordariomycetes</taxon>
        <taxon>Sordariomycetidae</taxon>
        <taxon>Sordariales</taxon>
        <taxon>Lasiosphaeriaceae</taxon>
        <taxon>Lasiosphaeria</taxon>
    </lineage>
</organism>
<feature type="region of interest" description="Disordered" evidence="2">
    <location>
        <begin position="444"/>
        <end position="486"/>
    </location>
</feature>
<evidence type="ECO:0000313" key="4">
    <source>
        <dbReference type="Proteomes" id="UP001287356"/>
    </source>
</evidence>
<evidence type="ECO:0000313" key="3">
    <source>
        <dbReference type="EMBL" id="KAK3384651.1"/>
    </source>
</evidence>
<reference evidence="3" key="1">
    <citation type="journal article" date="2023" name="Mol. Phylogenet. Evol.">
        <title>Genome-scale phylogeny and comparative genomics of the fungal order Sordariales.</title>
        <authorList>
            <person name="Hensen N."/>
            <person name="Bonometti L."/>
            <person name="Westerberg I."/>
            <person name="Brannstrom I.O."/>
            <person name="Guillou S."/>
            <person name="Cros-Aarteil S."/>
            <person name="Calhoun S."/>
            <person name="Haridas S."/>
            <person name="Kuo A."/>
            <person name="Mondo S."/>
            <person name="Pangilinan J."/>
            <person name="Riley R."/>
            <person name="LaButti K."/>
            <person name="Andreopoulos B."/>
            <person name="Lipzen A."/>
            <person name="Chen C."/>
            <person name="Yan M."/>
            <person name="Daum C."/>
            <person name="Ng V."/>
            <person name="Clum A."/>
            <person name="Steindorff A."/>
            <person name="Ohm R.A."/>
            <person name="Martin F."/>
            <person name="Silar P."/>
            <person name="Natvig D.O."/>
            <person name="Lalanne C."/>
            <person name="Gautier V."/>
            <person name="Ament-Velasquez S.L."/>
            <person name="Kruys A."/>
            <person name="Hutchinson M.I."/>
            <person name="Powell A.J."/>
            <person name="Barry K."/>
            <person name="Miller A.N."/>
            <person name="Grigoriev I.V."/>
            <person name="Debuchy R."/>
            <person name="Gladieux P."/>
            <person name="Hiltunen Thoren M."/>
            <person name="Johannesson H."/>
        </authorList>
    </citation>
    <scope>NUCLEOTIDE SEQUENCE</scope>
    <source>
        <strain evidence="3">CBS 958.72</strain>
    </source>
</reference>
<feature type="coiled-coil region" evidence="1">
    <location>
        <begin position="58"/>
        <end position="176"/>
    </location>
</feature>
<protein>
    <recommendedName>
        <fullName evidence="5">Mei5 protein</fullName>
    </recommendedName>
</protein>
<gene>
    <name evidence="3" type="ORF">B0T24DRAFT_674396</name>
</gene>
<feature type="region of interest" description="Disordered" evidence="2">
    <location>
        <begin position="1"/>
        <end position="25"/>
    </location>
</feature>
<feature type="compositionally biased region" description="Low complexity" evidence="2">
    <location>
        <begin position="15"/>
        <end position="25"/>
    </location>
</feature>